<evidence type="ECO:0000313" key="16">
    <source>
        <dbReference type="Proteomes" id="UP000292685"/>
    </source>
</evidence>
<evidence type="ECO:0000256" key="9">
    <source>
        <dbReference type="ARBA" id="ARBA00022833"/>
    </source>
</evidence>
<evidence type="ECO:0000256" key="8">
    <source>
        <dbReference type="ARBA" id="ARBA00022801"/>
    </source>
</evidence>
<dbReference type="CDD" id="cd09603">
    <property type="entry name" value="M1_APN_like"/>
    <property type="match status" value="1"/>
</dbReference>
<dbReference type="OrthoDB" id="100605at2"/>
<comment type="cofactor">
    <cofactor evidence="2">
        <name>Zn(2+)</name>
        <dbReference type="ChEBI" id="CHEBI:29105"/>
    </cofactor>
</comment>
<evidence type="ECO:0000256" key="12">
    <source>
        <dbReference type="ARBA" id="ARBA00031533"/>
    </source>
</evidence>
<keyword evidence="8" id="KW-0378">Hydrolase</keyword>
<proteinExistence type="inferred from homology"/>
<name>A0A4Q8ADJ0_9MICC</name>
<evidence type="ECO:0000259" key="14">
    <source>
        <dbReference type="Pfam" id="PF17900"/>
    </source>
</evidence>
<evidence type="ECO:0000256" key="4">
    <source>
        <dbReference type="ARBA" id="ARBA00012564"/>
    </source>
</evidence>
<feature type="domain" description="Aminopeptidase N-like N-terminal" evidence="14">
    <location>
        <begin position="25"/>
        <end position="195"/>
    </location>
</feature>
<evidence type="ECO:0000256" key="5">
    <source>
        <dbReference type="ARBA" id="ARBA00015611"/>
    </source>
</evidence>
<evidence type="ECO:0000256" key="11">
    <source>
        <dbReference type="ARBA" id="ARBA00029811"/>
    </source>
</evidence>
<keyword evidence="6" id="KW-0645">Protease</keyword>
<protein>
    <recommendedName>
        <fullName evidence="5">Aminopeptidase N</fullName>
        <ecNumber evidence="4">3.4.11.2</ecNumber>
    </recommendedName>
    <alternativeName>
        <fullName evidence="11">Alanine aminopeptidase</fullName>
    </alternativeName>
    <alternativeName>
        <fullName evidence="12">Lysyl aminopeptidase</fullName>
    </alternativeName>
</protein>
<keyword evidence="16" id="KW-1185">Reference proteome</keyword>
<dbReference type="GO" id="GO:0016285">
    <property type="term" value="F:alanyl aminopeptidase activity"/>
    <property type="evidence" value="ECO:0007669"/>
    <property type="project" value="UniProtKB-EC"/>
</dbReference>
<dbReference type="AlphaFoldDB" id="A0A4Q8ADJ0"/>
<dbReference type="InterPro" id="IPR001930">
    <property type="entry name" value="Peptidase_M1"/>
</dbReference>
<dbReference type="Pfam" id="PF17900">
    <property type="entry name" value="Peptidase_M1_N"/>
    <property type="match status" value="1"/>
</dbReference>
<evidence type="ECO:0000259" key="13">
    <source>
        <dbReference type="Pfam" id="PF01433"/>
    </source>
</evidence>
<dbReference type="InterPro" id="IPR027268">
    <property type="entry name" value="Peptidase_M4/M1_CTD_sf"/>
</dbReference>
<evidence type="ECO:0000256" key="3">
    <source>
        <dbReference type="ARBA" id="ARBA00010136"/>
    </source>
</evidence>
<comment type="catalytic activity">
    <reaction evidence="1">
        <text>Release of an N-terminal amino acid, Xaa-|-Yaa- from a peptide, amide or arylamide. Xaa is preferably Ala, but may be most amino acids including Pro (slow action). When a terminal hydrophobic residue is followed by a prolyl residue, the two may be released as an intact Xaa-Pro dipeptide.</text>
        <dbReference type="EC" id="3.4.11.2"/>
    </reaction>
</comment>
<dbReference type="EMBL" id="SHLA01000001">
    <property type="protein sequence ID" value="RZU61831.1"/>
    <property type="molecule type" value="Genomic_DNA"/>
</dbReference>
<dbReference type="RefSeq" id="WP_130450295.1">
    <property type="nucleotide sequence ID" value="NZ_SHLA01000001.1"/>
</dbReference>
<organism evidence="15 16">
    <name type="scientific">Zhihengliuella halotolerans</name>
    <dbReference type="NCBI Taxonomy" id="370736"/>
    <lineage>
        <taxon>Bacteria</taxon>
        <taxon>Bacillati</taxon>
        <taxon>Actinomycetota</taxon>
        <taxon>Actinomycetes</taxon>
        <taxon>Micrococcales</taxon>
        <taxon>Micrococcaceae</taxon>
        <taxon>Zhihengliuella</taxon>
    </lineage>
</organism>
<dbReference type="PANTHER" id="PTHR11533:SF297">
    <property type="entry name" value="AMINOPEPTIDASE N"/>
    <property type="match status" value="1"/>
</dbReference>
<keyword evidence="10" id="KW-0482">Metalloprotease</keyword>
<feature type="domain" description="Peptidase M1 membrane alanine aminopeptidase" evidence="13">
    <location>
        <begin position="247"/>
        <end position="441"/>
    </location>
</feature>
<reference evidence="15 16" key="1">
    <citation type="submission" date="2019-02" db="EMBL/GenBank/DDBJ databases">
        <title>Sequencing the genomes of 1000 actinobacteria strains.</title>
        <authorList>
            <person name="Klenk H.-P."/>
        </authorList>
    </citation>
    <scope>NUCLEOTIDE SEQUENCE [LARGE SCALE GENOMIC DNA]</scope>
    <source>
        <strain evidence="15 16">DSM 17364</strain>
    </source>
</reference>
<evidence type="ECO:0000256" key="10">
    <source>
        <dbReference type="ARBA" id="ARBA00023049"/>
    </source>
</evidence>
<dbReference type="GO" id="GO:0006508">
    <property type="term" value="P:proteolysis"/>
    <property type="evidence" value="ECO:0007669"/>
    <property type="project" value="UniProtKB-KW"/>
</dbReference>
<gene>
    <name evidence="15" type="ORF">EV380_1413</name>
</gene>
<dbReference type="InterPro" id="IPR014782">
    <property type="entry name" value="Peptidase_M1_dom"/>
</dbReference>
<evidence type="ECO:0000256" key="6">
    <source>
        <dbReference type="ARBA" id="ARBA00022670"/>
    </source>
</evidence>
<dbReference type="SUPFAM" id="SSF55486">
    <property type="entry name" value="Metalloproteases ('zincins'), catalytic domain"/>
    <property type="match status" value="1"/>
</dbReference>
<dbReference type="GO" id="GO:0008237">
    <property type="term" value="F:metallopeptidase activity"/>
    <property type="evidence" value="ECO:0007669"/>
    <property type="project" value="UniProtKB-KW"/>
</dbReference>
<dbReference type="Gene3D" id="1.10.390.10">
    <property type="entry name" value="Neutral Protease Domain 2"/>
    <property type="match status" value="1"/>
</dbReference>
<sequence>MSTPTAPVLPDPYLPENGSDGYRVEHYDLDLECKLGGNHLAGTATITATSARALAKIEFDLAGLKVLKVSVNGKKAAFKMRGDRLVVSPATRVPAGERFTAAIRYAGSPSPRAGVWGEVGWEELDDGVLVAGQPNGAATWFPCNDHPSQKATYRIAVATDADYRAVCNGELVDHTRKASRERWVYEVREPMATYLATLQIGRYERWVIPADGAGIGGRHAAAVVLPAQILLAPAELKAKAEAAFADQPRMIATFSEAFGPYPFDAYAAVVTEDELEIPLEAHGLSIFGRNHLAPGWEQQRLIAHELSHQWFGNSLTAARLQDIWMHEGFACYAEWLWSEAAGQGTVDERARAAYAGLAKKPQDVRVGEPGAANMFDDRVYKRGALTVHAVRRWLGDTAFFAMLRAWTQANRHGHVDYPRFIAHVDQAAGHADGAEELMRPWLFATALPPFPVSRA</sequence>
<comment type="caution">
    <text evidence="15">The sequence shown here is derived from an EMBL/GenBank/DDBJ whole genome shotgun (WGS) entry which is preliminary data.</text>
</comment>
<dbReference type="GO" id="GO:0008270">
    <property type="term" value="F:zinc ion binding"/>
    <property type="evidence" value="ECO:0007669"/>
    <property type="project" value="InterPro"/>
</dbReference>
<accession>A0A4Q8ADJ0</accession>
<evidence type="ECO:0000313" key="15">
    <source>
        <dbReference type="EMBL" id="RZU61831.1"/>
    </source>
</evidence>
<keyword evidence="9" id="KW-0862">Zinc</keyword>
<dbReference type="Pfam" id="PF01433">
    <property type="entry name" value="Peptidase_M1"/>
    <property type="match status" value="1"/>
</dbReference>
<evidence type="ECO:0000256" key="2">
    <source>
        <dbReference type="ARBA" id="ARBA00001947"/>
    </source>
</evidence>
<dbReference type="SUPFAM" id="SSF63737">
    <property type="entry name" value="Leukotriene A4 hydrolase N-terminal domain"/>
    <property type="match status" value="1"/>
</dbReference>
<dbReference type="PANTHER" id="PTHR11533">
    <property type="entry name" value="PROTEASE M1 ZINC METALLOPROTEASE"/>
    <property type="match status" value="1"/>
</dbReference>
<keyword evidence="7" id="KW-0479">Metal-binding</keyword>
<dbReference type="Proteomes" id="UP000292685">
    <property type="component" value="Unassembled WGS sequence"/>
</dbReference>
<evidence type="ECO:0000256" key="7">
    <source>
        <dbReference type="ARBA" id="ARBA00022723"/>
    </source>
</evidence>
<dbReference type="EC" id="3.4.11.2" evidence="4"/>
<dbReference type="InterPro" id="IPR045357">
    <property type="entry name" value="Aminopeptidase_N-like_N"/>
</dbReference>
<dbReference type="InterPro" id="IPR042097">
    <property type="entry name" value="Aminopeptidase_N-like_N_sf"/>
</dbReference>
<dbReference type="Gene3D" id="2.60.40.1730">
    <property type="entry name" value="tricorn interacting facor f3 domain"/>
    <property type="match status" value="1"/>
</dbReference>
<comment type="similarity">
    <text evidence="3">Belongs to the peptidase M1 family.</text>
</comment>
<dbReference type="PRINTS" id="PR00756">
    <property type="entry name" value="ALADIPTASE"/>
</dbReference>
<evidence type="ECO:0000256" key="1">
    <source>
        <dbReference type="ARBA" id="ARBA00000098"/>
    </source>
</evidence>
<dbReference type="InterPro" id="IPR050344">
    <property type="entry name" value="Peptidase_M1_aminopeptidases"/>
</dbReference>